<dbReference type="CDD" id="cd00096">
    <property type="entry name" value="Ig"/>
    <property type="match status" value="1"/>
</dbReference>
<gene>
    <name evidence="4" type="primary">cd83</name>
</gene>
<dbReference type="PANTHER" id="PTHR15193">
    <property type="entry name" value="CD83 ANTIGEN"/>
    <property type="match status" value="1"/>
</dbReference>
<dbReference type="KEGG" id="ipu:108270847"/>
<name>A0A2D0RTL3_ICTPU</name>
<dbReference type="InterPro" id="IPR007110">
    <property type="entry name" value="Ig-like_dom"/>
</dbReference>
<dbReference type="InterPro" id="IPR003599">
    <property type="entry name" value="Ig_sub"/>
</dbReference>
<protein>
    <submittedName>
        <fullName evidence="4">CD83 antigen</fullName>
    </submittedName>
</protein>
<dbReference type="CTD" id="9308"/>
<dbReference type="STRING" id="7998.ENSIPUP00000031105"/>
<dbReference type="Pfam" id="PF13895">
    <property type="entry name" value="Ig_2"/>
    <property type="match status" value="1"/>
</dbReference>
<keyword evidence="1" id="KW-0472">Membrane</keyword>
<evidence type="ECO:0000259" key="2">
    <source>
        <dbReference type="PROSITE" id="PS50835"/>
    </source>
</evidence>
<evidence type="ECO:0000256" key="1">
    <source>
        <dbReference type="SAM" id="Phobius"/>
    </source>
</evidence>
<dbReference type="PANTHER" id="PTHR15193:SF1">
    <property type="entry name" value="CD83 ANTIGEN"/>
    <property type="match status" value="1"/>
</dbReference>
<dbReference type="InterPro" id="IPR036179">
    <property type="entry name" value="Ig-like_dom_sf"/>
</dbReference>
<dbReference type="InterPro" id="IPR013783">
    <property type="entry name" value="Ig-like_fold"/>
</dbReference>
<dbReference type="Proteomes" id="UP000221080">
    <property type="component" value="Chromosome 1"/>
</dbReference>
<dbReference type="SUPFAM" id="SSF48726">
    <property type="entry name" value="Immunoglobulin"/>
    <property type="match status" value="1"/>
</dbReference>
<evidence type="ECO:0000313" key="4">
    <source>
        <dbReference type="RefSeq" id="XP_017333300.1"/>
    </source>
</evidence>
<keyword evidence="3" id="KW-1185">Reference proteome</keyword>
<reference evidence="4" key="2">
    <citation type="submission" date="2025-08" db="UniProtKB">
        <authorList>
            <consortium name="RefSeq"/>
        </authorList>
    </citation>
    <scope>IDENTIFICATION</scope>
    <source>
        <tissue evidence="4">Blood</tissue>
    </source>
</reference>
<evidence type="ECO:0000313" key="3">
    <source>
        <dbReference type="Proteomes" id="UP000221080"/>
    </source>
</evidence>
<dbReference type="Gene3D" id="2.60.40.10">
    <property type="entry name" value="Immunoglobulins"/>
    <property type="match status" value="1"/>
</dbReference>
<feature type="domain" description="Ig-like" evidence="2">
    <location>
        <begin position="84"/>
        <end position="184"/>
    </location>
</feature>
<dbReference type="SMART" id="SM00409">
    <property type="entry name" value="IG"/>
    <property type="match status" value="1"/>
</dbReference>
<keyword evidence="1" id="KW-1133">Transmembrane helix</keyword>
<feature type="transmembrane region" description="Helical" evidence="1">
    <location>
        <begin position="51"/>
        <end position="68"/>
    </location>
</feature>
<reference evidence="3" key="1">
    <citation type="journal article" date="2016" name="Nat. Commun.">
        <title>The channel catfish genome sequence provides insights into the evolution of scale formation in teleosts.</title>
        <authorList>
            <person name="Liu Z."/>
            <person name="Liu S."/>
            <person name="Yao J."/>
            <person name="Bao L."/>
            <person name="Zhang J."/>
            <person name="Li Y."/>
            <person name="Jiang C."/>
            <person name="Sun L."/>
            <person name="Wang R."/>
            <person name="Zhang Y."/>
            <person name="Zhou T."/>
            <person name="Zeng Q."/>
            <person name="Fu Q."/>
            <person name="Gao S."/>
            <person name="Li N."/>
            <person name="Koren S."/>
            <person name="Jiang Y."/>
            <person name="Zimin A."/>
            <person name="Xu P."/>
            <person name="Phillippy A.M."/>
            <person name="Geng X."/>
            <person name="Song L."/>
            <person name="Sun F."/>
            <person name="Li C."/>
            <person name="Wang X."/>
            <person name="Chen A."/>
            <person name="Jin Y."/>
            <person name="Yuan Z."/>
            <person name="Yang Y."/>
            <person name="Tan S."/>
            <person name="Peatman E."/>
            <person name="Lu J."/>
            <person name="Qin Z."/>
            <person name="Dunham R."/>
            <person name="Li Z."/>
            <person name="Sonstegard T."/>
            <person name="Feng J."/>
            <person name="Danzmann R.G."/>
            <person name="Schroeder S."/>
            <person name="Scheffler B."/>
            <person name="Duke M.V."/>
            <person name="Ballard L."/>
            <person name="Kucuktas H."/>
            <person name="Kaltenboeck L."/>
            <person name="Liu H."/>
            <person name="Armbruster J."/>
            <person name="Xie Y."/>
            <person name="Kirby M.L."/>
            <person name="Tian Y."/>
            <person name="Flanagan M.E."/>
            <person name="Mu W."/>
            <person name="Waldbieser G.C."/>
        </authorList>
    </citation>
    <scope>NUCLEOTIDE SEQUENCE [LARGE SCALE GENOMIC DNA]</scope>
    <source>
        <strain evidence="3">SDA103</strain>
    </source>
</reference>
<dbReference type="GeneID" id="108270847"/>
<proteinExistence type="predicted"/>
<accession>A0A2D0RTL3</accession>
<organism evidence="3 4">
    <name type="scientific">Ictalurus punctatus</name>
    <name type="common">Channel catfish</name>
    <name type="synonym">Silurus punctatus</name>
    <dbReference type="NCBI Taxonomy" id="7998"/>
    <lineage>
        <taxon>Eukaryota</taxon>
        <taxon>Metazoa</taxon>
        <taxon>Chordata</taxon>
        <taxon>Craniata</taxon>
        <taxon>Vertebrata</taxon>
        <taxon>Euteleostomi</taxon>
        <taxon>Actinopterygii</taxon>
        <taxon>Neopterygii</taxon>
        <taxon>Teleostei</taxon>
        <taxon>Ostariophysi</taxon>
        <taxon>Siluriformes</taxon>
        <taxon>Ictaluridae</taxon>
        <taxon>Ictalurus</taxon>
    </lineage>
</organism>
<dbReference type="RefSeq" id="XP_017333300.1">
    <property type="nucleotide sequence ID" value="XM_017477811.2"/>
</dbReference>
<feature type="transmembrane region" description="Helical" evidence="1">
    <location>
        <begin position="202"/>
        <end position="225"/>
    </location>
</feature>
<feature type="transmembrane region" description="Helical" evidence="1">
    <location>
        <begin position="16"/>
        <end position="39"/>
    </location>
</feature>
<keyword evidence="1" id="KW-0812">Transmembrane</keyword>
<dbReference type="AlphaFoldDB" id="A0A2D0RTL3"/>
<dbReference type="OrthoDB" id="9422899at2759"/>
<sequence>MEESIMLQEVAASLRLFPFFSLGISFFHFSGLCILDVLLHTSFSLAITAMRNNNALSFVLLLTFGAGVRSNDSRIHHETRSICGEDALLHCRATSKPGVQYRSVIWYKVSDAPSRQLTGLVMKKLTHLNSTIQRYKGVERDLKLLADSQNLILPNVTLQDAGRYRCFLSAPIGHQNQEGEIHLSVYDAPSNDNGTSQEQDTFYVILAITLLMVALLMLYVSYTCLKNTLLSHKSKFSDVTSKKIHQMKDTMIKMESKGIVCTILPQEYV</sequence>
<dbReference type="PROSITE" id="PS50835">
    <property type="entry name" value="IG_LIKE"/>
    <property type="match status" value="1"/>
</dbReference>